<dbReference type="Proteomes" id="UP000758155">
    <property type="component" value="Unassembled WGS sequence"/>
</dbReference>
<organism evidence="1 2">
    <name type="scientific">Didymella heteroderae</name>
    <dbReference type="NCBI Taxonomy" id="1769908"/>
    <lineage>
        <taxon>Eukaryota</taxon>
        <taxon>Fungi</taxon>
        <taxon>Dikarya</taxon>
        <taxon>Ascomycota</taxon>
        <taxon>Pezizomycotina</taxon>
        <taxon>Dothideomycetes</taxon>
        <taxon>Pleosporomycetidae</taxon>
        <taxon>Pleosporales</taxon>
        <taxon>Pleosporineae</taxon>
        <taxon>Didymellaceae</taxon>
        <taxon>Didymella</taxon>
    </lineage>
</organism>
<evidence type="ECO:0000313" key="1">
    <source>
        <dbReference type="EMBL" id="KAF3040258.1"/>
    </source>
</evidence>
<dbReference type="AlphaFoldDB" id="A0A9P5C1U4"/>
<dbReference type="OrthoDB" id="3540210at2759"/>
<gene>
    <name evidence="1" type="ORF">E8E12_003374</name>
</gene>
<protein>
    <submittedName>
        <fullName evidence="1">Uncharacterized protein</fullName>
    </submittedName>
</protein>
<dbReference type="EMBL" id="SWKV01000026">
    <property type="protein sequence ID" value="KAF3040258.1"/>
    <property type="molecule type" value="Genomic_DNA"/>
</dbReference>
<accession>A0A9P5C1U4</accession>
<evidence type="ECO:0000313" key="2">
    <source>
        <dbReference type="Proteomes" id="UP000758155"/>
    </source>
</evidence>
<name>A0A9P5C1U4_9PLEO</name>
<keyword evidence="2" id="KW-1185">Reference proteome</keyword>
<comment type="caution">
    <text evidence="1">The sequence shown here is derived from an EMBL/GenBank/DDBJ whole genome shotgun (WGS) entry which is preliminary data.</text>
</comment>
<reference evidence="1" key="1">
    <citation type="submission" date="2019-04" db="EMBL/GenBank/DDBJ databases">
        <title>Sequencing of skin fungus with MAO and IRED activity.</title>
        <authorList>
            <person name="Marsaioli A.J."/>
            <person name="Bonatto J.M.C."/>
            <person name="Reis Junior O."/>
        </authorList>
    </citation>
    <scope>NUCLEOTIDE SEQUENCE</scope>
    <source>
        <strain evidence="1">28M1</strain>
    </source>
</reference>
<sequence length="287" mass="31884">MHCAPLQIEGYTETVILSNISQSQVFYYYGPGDLADYTFMLKLPIHDFEPGDYRVTSQAFSSHSSKIIPELYKPDADVTLHLLDASGIFYRQPIDDPWFSATTRPAERYKKTYDEVDGSPLFFSDFPGSVIACASQILYCNPDLPSRVGCVTSRGDLLGANPANQSDGISALWSDPKDRSMVRPIMGLLDTGLITDGVDMLRTVLTLLARRTLLGSFQTALLSVDHWKLEQEQLYKTSLAYFQSMVVISPGASGQVQADYATLETPVIEAVAVRYDPSLLQNDEELR</sequence>
<proteinExistence type="predicted"/>